<feature type="region of interest" description="Disordered" evidence="1">
    <location>
        <begin position="1"/>
        <end position="21"/>
    </location>
</feature>
<reference evidence="3 4" key="1">
    <citation type="submission" date="2018-06" db="EMBL/GenBank/DDBJ databases">
        <title>Genomic Encyclopedia of Type Strains, Phase IV (KMG-IV): sequencing the most valuable type-strain genomes for metagenomic binning, comparative biology and taxonomic classification.</title>
        <authorList>
            <person name="Goeker M."/>
        </authorList>
    </citation>
    <scope>NUCLEOTIDE SEQUENCE [LARGE SCALE GENOMIC DNA]</scope>
    <source>
        <strain evidence="3 4">DSM 26720</strain>
    </source>
</reference>
<proteinExistence type="predicted"/>
<evidence type="ECO:0000313" key="4">
    <source>
        <dbReference type="Proteomes" id="UP000249453"/>
    </source>
</evidence>
<evidence type="ECO:0000259" key="2">
    <source>
        <dbReference type="Pfam" id="PF13884"/>
    </source>
</evidence>
<comment type="caution">
    <text evidence="3">The sequence shown here is derived from an EMBL/GenBank/DDBJ whole genome shotgun (WGS) entry which is preliminary data.</text>
</comment>
<name>A0A364JVL1_9HYPH</name>
<dbReference type="AlphaFoldDB" id="A0A364JVL1"/>
<keyword evidence="4" id="KW-1185">Reference proteome</keyword>
<dbReference type="RefSeq" id="WP_146612722.1">
    <property type="nucleotide sequence ID" value="NZ_JBHEEY010000004.1"/>
</dbReference>
<feature type="compositionally biased region" description="Low complexity" evidence="1">
    <location>
        <begin position="1"/>
        <end position="14"/>
    </location>
</feature>
<protein>
    <recommendedName>
        <fullName evidence="2">Peptidase S74 domain-containing protein</fullName>
    </recommendedName>
</protein>
<organism evidence="3 4">
    <name type="scientific">Falsochrobactrum ovis</name>
    <dbReference type="NCBI Taxonomy" id="1293442"/>
    <lineage>
        <taxon>Bacteria</taxon>
        <taxon>Pseudomonadati</taxon>
        <taxon>Pseudomonadota</taxon>
        <taxon>Alphaproteobacteria</taxon>
        <taxon>Hyphomicrobiales</taxon>
        <taxon>Brucellaceae</taxon>
        <taxon>Falsochrobactrum</taxon>
    </lineage>
</organism>
<dbReference type="Pfam" id="PF13884">
    <property type="entry name" value="Peptidase_S74"/>
    <property type="match status" value="1"/>
</dbReference>
<dbReference type="EMBL" id="QLMK01000005">
    <property type="protein sequence ID" value="RAK29153.1"/>
    <property type="molecule type" value="Genomic_DNA"/>
</dbReference>
<dbReference type="OrthoDB" id="7226450at2"/>
<feature type="domain" description="Peptidase S74" evidence="2">
    <location>
        <begin position="332"/>
        <end position="379"/>
    </location>
</feature>
<accession>A0A364JVL1</accession>
<sequence length="401" mass="41760">MGSANSSTNKASSSPVQGSLPEWAKTGTTAYNDMNTALQTLPMNAAVQTIGSGGLGQASKDAIANLQGSGGTNPWMDQAADHLGNIAGSIGQGGAASDYLTSTARGDYLGGSNPYLDSIISKGADDIATQTNNMFAAGGRYGSGANQGVLSDSIANASNNLRYQDYATERQNQLAAANALEGAEQARAGLGTSAANALGSLGQAAFGNNYNSQVGAANIENQGMSNMLNMISQLPTIQGNKMFDADRQMQIGGAIDQRTQQGLNDLINQWTRSDNEDWARLGGLLSAAQGSAGNYGTQTQTSSQPMNFAGLLGTLLTAPVTGGGSIFGNAFSDRRLKENVERVGTEHGLPIYEFNYIGQSERYRGVMADDVMGVKPEAVSLHESGFYQVDYGQIGIAMERV</sequence>
<dbReference type="Proteomes" id="UP000249453">
    <property type="component" value="Unassembled WGS sequence"/>
</dbReference>
<evidence type="ECO:0000256" key="1">
    <source>
        <dbReference type="SAM" id="MobiDB-lite"/>
    </source>
</evidence>
<evidence type="ECO:0000313" key="3">
    <source>
        <dbReference type="EMBL" id="RAK29153.1"/>
    </source>
</evidence>
<dbReference type="InterPro" id="IPR030392">
    <property type="entry name" value="S74_ICA"/>
</dbReference>
<gene>
    <name evidence="3" type="ORF">C7374_105204</name>
</gene>